<comment type="caution">
    <text evidence="1">The sequence shown here is derived from an EMBL/GenBank/DDBJ whole genome shotgun (WGS) entry which is preliminary data.</text>
</comment>
<protein>
    <recommendedName>
        <fullName evidence="2">Outer membrane protein beta-barrel domain-containing protein</fullName>
    </recommendedName>
</protein>
<evidence type="ECO:0008006" key="2">
    <source>
        <dbReference type="Google" id="ProtNLM"/>
    </source>
</evidence>
<dbReference type="AlphaFoldDB" id="A0A831RUD0"/>
<proteinExistence type="predicted"/>
<evidence type="ECO:0000313" key="1">
    <source>
        <dbReference type="EMBL" id="HEC05851.1"/>
    </source>
</evidence>
<name>A0A831RUD0_9GAMM</name>
<reference evidence="1" key="1">
    <citation type="journal article" date="2020" name="mSystems">
        <title>Genome- and Community-Level Interaction Insights into Carbon Utilization and Element Cycling Functions of Hydrothermarchaeota in Hydrothermal Sediment.</title>
        <authorList>
            <person name="Zhou Z."/>
            <person name="Liu Y."/>
            <person name="Xu W."/>
            <person name="Pan J."/>
            <person name="Luo Z.H."/>
            <person name="Li M."/>
        </authorList>
    </citation>
    <scope>NUCLEOTIDE SEQUENCE [LARGE SCALE GENOMIC DNA]</scope>
    <source>
        <strain evidence="1">HyVt-458</strain>
    </source>
</reference>
<organism evidence="1">
    <name type="scientific">Thiolapillus brandeum</name>
    <dbReference type="NCBI Taxonomy" id="1076588"/>
    <lineage>
        <taxon>Bacteria</taxon>
        <taxon>Pseudomonadati</taxon>
        <taxon>Pseudomonadota</taxon>
        <taxon>Gammaproteobacteria</taxon>
        <taxon>Chromatiales</taxon>
        <taxon>Sedimenticolaceae</taxon>
        <taxon>Thiolapillus</taxon>
    </lineage>
</organism>
<dbReference type="Proteomes" id="UP000886339">
    <property type="component" value="Unassembled WGS sequence"/>
</dbReference>
<gene>
    <name evidence="1" type="ORF">ENJ12_03310</name>
</gene>
<sequence>MKKNRSEKLVMIVALILAWVLPSQVRAESDSGADWHYGLQLYVVPTWIQGDAQLGYRVGHKEDSASVKLDVTPKDIFDNLKMGAMAHFEGHHDNDWGFWIDYAFMDLGKDTEIFRKPLKISSSAGIYQGVMEAIATHRSRIERGYIDYFAGVRWWHTSIDFILDAALTSNGAETRDRSRTIDWYDPIVGAVWVMPLNEDWRLRLRGDIGGFNIGKASKFTSAIEIGALYDINDSWQLNLRFKSLWVDYTEGSKGKRNRYVYDTVTFGPVIGITYRF</sequence>
<dbReference type="EMBL" id="DRLF01000122">
    <property type="protein sequence ID" value="HEC05851.1"/>
    <property type="molecule type" value="Genomic_DNA"/>
</dbReference>
<accession>A0A831RUD0</accession>